<gene>
    <name evidence="8" type="ORF">R5R35_011554</name>
</gene>
<keyword evidence="4 6" id="KW-0949">S-adenosyl-L-methionine</keyword>
<organism evidence="8 9">
    <name type="scientific">Gryllus longicercus</name>
    <dbReference type="NCBI Taxonomy" id="2509291"/>
    <lineage>
        <taxon>Eukaryota</taxon>
        <taxon>Metazoa</taxon>
        <taxon>Ecdysozoa</taxon>
        <taxon>Arthropoda</taxon>
        <taxon>Hexapoda</taxon>
        <taxon>Insecta</taxon>
        <taxon>Pterygota</taxon>
        <taxon>Neoptera</taxon>
        <taxon>Polyneoptera</taxon>
        <taxon>Orthoptera</taxon>
        <taxon>Ensifera</taxon>
        <taxon>Gryllidea</taxon>
        <taxon>Grylloidea</taxon>
        <taxon>Gryllidae</taxon>
        <taxon>Gryllinae</taxon>
        <taxon>Gryllus</taxon>
    </lineage>
</organism>
<dbReference type="PANTHER" id="PTHR11006:SF122">
    <property type="entry name" value="ARGININE METHYLTRANSFERASE 8"/>
    <property type="match status" value="1"/>
</dbReference>
<dbReference type="InterPro" id="IPR025799">
    <property type="entry name" value="Arg_MeTrfase"/>
</dbReference>
<dbReference type="Pfam" id="PF06325">
    <property type="entry name" value="PrmA"/>
    <property type="match status" value="1"/>
</dbReference>
<dbReference type="GO" id="GO:0035242">
    <property type="term" value="F:protein-arginine omega-N asymmetric methyltransferase activity"/>
    <property type="evidence" value="ECO:0007669"/>
    <property type="project" value="UniProtKB-EC"/>
</dbReference>
<comment type="catalytic activity">
    <reaction evidence="5">
        <text>L-arginyl-[protein] + S-adenosyl-L-methionine = N(omega)-methyl-L-arginyl-[protein] + S-adenosyl-L-homocysteine + H(+)</text>
        <dbReference type="Rhea" id="RHEA:48100"/>
        <dbReference type="Rhea" id="RHEA-COMP:10532"/>
        <dbReference type="Rhea" id="RHEA-COMP:11990"/>
        <dbReference type="ChEBI" id="CHEBI:15378"/>
        <dbReference type="ChEBI" id="CHEBI:29965"/>
        <dbReference type="ChEBI" id="CHEBI:57856"/>
        <dbReference type="ChEBI" id="CHEBI:59789"/>
        <dbReference type="ChEBI" id="CHEBI:65280"/>
    </reaction>
    <physiologicalReaction direction="left-to-right" evidence="5">
        <dbReference type="Rhea" id="RHEA:48101"/>
    </physiologicalReaction>
</comment>
<dbReference type="GO" id="GO:0042054">
    <property type="term" value="F:histone methyltransferase activity"/>
    <property type="evidence" value="ECO:0007669"/>
    <property type="project" value="TreeGrafter"/>
</dbReference>
<evidence type="ECO:0000256" key="3">
    <source>
        <dbReference type="ARBA" id="ARBA00022679"/>
    </source>
</evidence>
<dbReference type="GO" id="GO:0035241">
    <property type="term" value="F:protein-arginine omega-N monomethyltransferase activity"/>
    <property type="evidence" value="ECO:0007669"/>
    <property type="project" value="TreeGrafter"/>
</dbReference>
<dbReference type="SUPFAM" id="SSF53335">
    <property type="entry name" value="S-adenosyl-L-methionine-dependent methyltransferases"/>
    <property type="match status" value="1"/>
</dbReference>
<evidence type="ECO:0000256" key="6">
    <source>
        <dbReference type="PROSITE-ProRule" id="PRU01015"/>
    </source>
</evidence>
<dbReference type="CDD" id="cd02440">
    <property type="entry name" value="AdoMet_MTases"/>
    <property type="match status" value="1"/>
</dbReference>
<evidence type="ECO:0000256" key="5">
    <source>
        <dbReference type="ARBA" id="ARBA00049303"/>
    </source>
</evidence>
<keyword evidence="2 6" id="KW-0489">Methyltransferase</keyword>
<accession>A0AAN9VVX8</accession>
<evidence type="ECO:0000256" key="2">
    <source>
        <dbReference type="ARBA" id="ARBA00022603"/>
    </source>
</evidence>
<dbReference type="Gene3D" id="3.40.50.150">
    <property type="entry name" value="Vaccinia Virus protein VP39"/>
    <property type="match status" value="1"/>
</dbReference>
<evidence type="ECO:0000256" key="4">
    <source>
        <dbReference type="ARBA" id="ARBA00022691"/>
    </source>
</evidence>
<dbReference type="PANTHER" id="PTHR11006">
    <property type="entry name" value="PROTEIN ARGININE N-METHYLTRANSFERASE"/>
    <property type="match status" value="1"/>
</dbReference>
<evidence type="ECO:0000313" key="8">
    <source>
        <dbReference type="EMBL" id="KAK7867677.1"/>
    </source>
</evidence>
<dbReference type="Proteomes" id="UP001378592">
    <property type="component" value="Unassembled WGS sequence"/>
</dbReference>
<dbReference type="InterPro" id="IPR055135">
    <property type="entry name" value="PRMT_dom"/>
</dbReference>
<dbReference type="Gene3D" id="2.70.160.11">
    <property type="entry name" value="Hnrnp arginine n-methyltransferase1"/>
    <property type="match status" value="1"/>
</dbReference>
<evidence type="ECO:0000256" key="1">
    <source>
        <dbReference type="ARBA" id="ARBA00011925"/>
    </source>
</evidence>
<keyword evidence="9" id="KW-1185">Reference proteome</keyword>
<feature type="domain" description="Protein arginine N-methyltransferase" evidence="7">
    <location>
        <begin position="148"/>
        <end position="307"/>
    </location>
</feature>
<comment type="caution">
    <text evidence="8">The sequence shown here is derived from an EMBL/GenBank/DDBJ whole genome shotgun (WGS) entry which is preliminary data.</text>
</comment>
<reference evidence="8 9" key="1">
    <citation type="submission" date="2024-03" db="EMBL/GenBank/DDBJ databases">
        <title>The genome assembly and annotation of the cricket Gryllus longicercus Weissman &amp; Gray.</title>
        <authorList>
            <person name="Szrajer S."/>
            <person name="Gray D."/>
            <person name="Ylla G."/>
        </authorList>
    </citation>
    <scope>NUCLEOTIDE SEQUENCE [LARGE SCALE GENOMIC DNA]</scope>
    <source>
        <strain evidence="8">DAG 2021-001</strain>
        <tissue evidence="8">Whole body minus gut</tissue>
    </source>
</reference>
<dbReference type="AlphaFoldDB" id="A0AAN9VVX8"/>
<dbReference type="GO" id="GO:0032259">
    <property type="term" value="P:methylation"/>
    <property type="evidence" value="ECO:0007669"/>
    <property type="project" value="UniProtKB-KW"/>
</dbReference>
<name>A0AAN9VVX8_9ORTH</name>
<dbReference type="GO" id="GO:0005634">
    <property type="term" value="C:nucleus"/>
    <property type="evidence" value="ECO:0007669"/>
    <property type="project" value="TreeGrafter"/>
</dbReference>
<keyword evidence="3 6" id="KW-0808">Transferase</keyword>
<dbReference type="FunFam" id="3.40.50.150:FF:000003">
    <property type="entry name" value="Blast:Protein arginine N-methyltransferase 1"/>
    <property type="match status" value="1"/>
</dbReference>
<dbReference type="EMBL" id="JAZDUA010000113">
    <property type="protein sequence ID" value="KAK7867677.1"/>
    <property type="molecule type" value="Genomic_DNA"/>
</dbReference>
<proteinExistence type="predicted"/>
<protein>
    <recommendedName>
        <fullName evidence="1">type I protein arginine methyltransferase</fullName>
        <ecNumber evidence="1">2.1.1.319</ecNumber>
    </recommendedName>
</protein>
<dbReference type="InterPro" id="IPR029063">
    <property type="entry name" value="SAM-dependent_MTases_sf"/>
</dbReference>
<dbReference type="Pfam" id="PF22528">
    <property type="entry name" value="PRMT_C"/>
    <property type="match status" value="1"/>
</dbReference>
<dbReference type="PROSITE" id="PS51678">
    <property type="entry name" value="SAM_MT_PRMT"/>
    <property type="match status" value="1"/>
</dbReference>
<evidence type="ECO:0000313" key="9">
    <source>
        <dbReference type="Proteomes" id="UP001378592"/>
    </source>
</evidence>
<evidence type="ECO:0000259" key="7">
    <source>
        <dbReference type="Pfam" id="PF22528"/>
    </source>
</evidence>
<dbReference type="EC" id="2.1.1.319" evidence="1"/>
<sequence length="348" mass="39211">MGDEYFTSYSDLDVHRLMLTDEPRMKSYKNAIDSNKDIFQNKVVMDVGSGTGVLAIMCAQAGAKKVYAVEASDIAKLSEKLVKENNVSDIVQVFNTRVEDLDLPDNQKVDIIVSEWMGFYLLHEGMLDSVLVARDKFLKLGGRMFPEIAALYASPCSLPDLYKFWTDVSGINLSVFGNELRKSKSNQPDVALVNAEDLLSEPVCVFELNLRTLQTEELNKFSCSRVVCANKDGLYQGLCIWFTCTFPSPIITDQLVLSTAPFSQPTHWKQTVIVLPDEYAVEEREPLAWEINLTRSDENPRHYNIQLTMLDPEKVAHAVPCNCYMTKCIVSRTFLECEGEPGDIIDMT</sequence>